<name>A0A6A8DKN8_9BACI</name>
<protein>
    <recommendedName>
        <fullName evidence="3">DUF4830 domain-containing protein</fullName>
    </recommendedName>
</protein>
<dbReference type="PROSITE" id="PS51257">
    <property type="entry name" value="PROKAR_LIPOPROTEIN"/>
    <property type="match status" value="1"/>
</dbReference>
<dbReference type="OrthoDB" id="1904509at2"/>
<reference evidence="1" key="1">
    <citation type="submission" date="2019-11" db="EMBL/GenBank/DDBJ databases">
        <authorList>
            <person name="Li J."/>
        </authorList>
    </citation>
    <scope>NUCLEOTIDE SEQUENCE</scope>
    <source>
        <strain evidence="1">B6B</strain>
    </source>
</reference>
<dbReference type="AlphaFoldDB" id="A0A6A8DKN8"/>
<proteinExistence type="predicted"/>
<organism evidence="1 2">
    <name type="scientific">Aquibacillus halophilus</name>
    <dbReference type="NCBI Taxonomy" id="930132"/>
    <lineage>
        <taxon>Bacteria</taxon>
        <taxon>Bacillati</taxon>
        <taxon>Bacillota</taxon>
        <taxon>Bacilli</taxon>
        <taxon>Bacillales</taxon>
        <taxon>Bacillaceae</taxon>
        <taxon>Aquibacillus</taxon>
    </lineage>
</organism>
<sequence length="158" mass="17797">MKTFKIGFIVILFFFILVGCQQDDLSDTATVAKEHLEELGFEVLSYEQHQEKYELTSDKVDSDQLDPNSIWQEGIMNNPKPYIGENVDVEKFAVKNHPLDDKQCCGNVNAEEKVYTYVYIVEEQVVGGIAIPDVLDGIGLKGGFWSSLDGEMKATMSY</sequence>
<gene>
    <name evidence="1" type="ORF">GH741_12740</name>
</gene>
<comment type="caution">
    <text evidence="1">The sequence shown here is derived from an EMBL/GenBank/DDBJ whole genome shotgun (WGS) entry which is preliminary data.</text>
</comment>
<keyword evidence="2" id="KW-1185">Reference proteome</keyword>
<evidence type="ECO:0000313" key="1">
    <source>
        <dbReference type="EMBL" id="MRH43547.1"/>
    </source>
</evidence>
<evidence type="ECO:0008006" key="3">
    <source>
        <dbReference type="Google" id="ProtNLM"/>
    </source>
</evidence>
<accession>A0A6A8DKN8</accession>
<dbReference type="Proteomes" id="UP000799092">
    <property type="component" value="Unassembled WGS sequence"/>
</dbReference>
<dbReference type="RefSeq" id="WP_153737177.1">
    <property type="nucleotide sequence ID" value="NZ_WJNG01000010.1"/>
</dbReference>
<evidence type="ECO:0000313" key="2">
    <source>
        <dbReference type="Proteomes" id="UP000799092"/>
    </source>
</evidence>
<dbReference type="EMBL" id="WJNG01000010">
    <property type="protein sequence ID" value="MRH43547.1"/>
    <property type="molecule type" value="Genomic_DNA"/>
</dbReference>